<keyword evidence="6" id="KW-1185">Reference proteome</keyword>
<dbReference type="PANTHER" id="PTHR46196">
    <property type="entry name" value="TRANSCRIPTION FACTOR BHLH155-LIKE ISOFORM X1-RELATED"/>
    <property type="match status" value="1"/>
</dbReference>
<dbReference type="Proteomes" id="UP001177140">
    <property type="component" value="Unassembled WGS sequence"/>
</dbReference>
<gene>
    <name evidence="5" type="ORF">MKW94_021663</name>
</gene>
<dbReference type="Pfam" id="PF14215">
    <property type="entry name" value="bHLH-MYC_N"/>
    <property type="match status" value="2"/>
</dbReference>
<comment type="caution">
    <text evidence="5">The sequence shown here is derived from an EMBL/GenBank/DDBJ whole genome shotgun (WGS) entry which is preliminary data.</text>
</comment>
<dbReference type="GO" id="GO:0003700">
    <property type="term" value="F:DNA-binding transcription factor activity"/>
    <property type="evidence" value="ECO:0007669"/>
    <property type="project" value="InterPro"/>
</dbReference>
<dbReference type="InterPro" id="IPR043561">
    <property type="entry name" value="LHW-like"/>
</dbReference>
<dbReference type="PANTHER" id="PTHR46196:SF2">
    <property type="entry name" value="TRANSCRIPTION FACTOR BHLH157"/>
    <property type="match status" value="1"/>
</dbReference>
<name>A0AA41VMI1_PAPNU</name>
<dbReference type="InterPro" id="IPR025610">
    <property type="entry name" value="MYC/MYB_N"/>
</dbReference>
<protein>
    <recommendedName>
        <fullName evidence="4">BHLH domain-containing protein</fullName>
    </recommendedName>
</protein>
<keyword evidence="2" id="KW-0804">Transcription</keyword>
<feature type="region of interest" description="Disordered" evidence="3">
    <location>
        <begin position="607"/>
        <end position="641"/>
    </location>
</feature>
<proteinExistence type="predicted"/>
<evidence type="ECO:0000313" key="5">
    <source>
        <dbReference type="EMBL" id="MCL7044012.1"/>
    </source>
</evidence>
<feature type="compositionally biased region" description="Basic and acidic residues" evidence="3">
    <location>
        <begin position="630"/>
        <end position="641"/>
    </location>
</feature>
<feature type="domain" description="BHLH" evidence="4">
    <location>
        <begin position="629"/>
        <end position="678"/>
    </location>
</feature>
<evidence type="ECO:0000256" key="1">
    <source>
        <dbReference type="ARBA" id="ARBA00023015"/>
    </source>
</evidence>
<accession>A0AA41VMI1</accession>
<dbReference type="InterPro" id="IPR011598">
    <property type="entry name" value="bHLH_dom"/>
</dbReference>
<evidence type="ECO:0000259" key="4">
    <source>
        <dbReference type="PROSITE" id="PS50888"/>
    </source>
</evidence>
<dbReference type="GO" id="GO:0046983">
    <property type="term" value="F:protein dimerization activity"/>
    <property type="evidence" value="ECO:0007669"/>
    <property type="project" value="InterPro"/>
</dbReference>
<dbReference type="PROSITE" id="PS50888">
    <property type="entry name" value="BHLH"/>
    <property type="match status" value="1"/>
</dbReference>
<dbReference type="Pfam" id="PF23176">
    <property type="entry name" value="bHLH_LHW"/>
    <property type="match status" value="1"/>
</dbReference>
<evidence type="ECO:0000256" key="3">
    <source>
        <dbReference type="SAM" id="MobiDB-lite"/>
    </source>
</evidence>
<evidence type="ECO:0000313" key="6">
    <source>
        <dbReference type="Proteomes" id="UP001177140"/>
    </source>
</evidence>
<feature type="compositionally biased region" description="Polar residues" evidence="3">
    <location>
        <begin position="607"/>
        <end position="618"/>
    </location>
</feature>
<reference evidence="5" key="1">
    <citation type="submission" date="2022-03" db="EMBL/GenBank/DDBJ databases">
        <title>A functionally conserved STORR gene fusion in Papaver species that diverged 16.8 million years ago.</title>
        <authorList>
            <person name="Catania T."/>
        </authorList>
    </citation>
    <scope>NUCLEOTIDE SEQUENCE</scope>
    <source>
        <strain evidence="5">S-191538</strain>
    </source>
</reference>
<organism evidence="5 6">
    <name type="scientific">Papaver nudicaule</name>
    <name type="common">Iceland poppy</name>
    <dbReference type="NCBI Taxonomy" id="74823"/>
    <lineage>
        <taxon>Eukaryota</taxon>
        <taxon>Viridiplantae</taxon>
        <taxon>Streptophyta</taxon>
        <taxon>Embryophyta</taxon>
        <taxon>Tracheophyta</taxon>
        <taxon>Spermatophyta</taxon>
        <taxon>Magnoliopsida</taxon>
        <taxon>Ranunculales</taxon>
        <taxon>Papaveraceae</taxon>
        <taxon>Papaveroideae</taxon>
        <taxon>Papaver</taxon>
    </lineage>
</organism>
<keyword evidence="1" id="KW-0805">Transcription regulation</keyword>
<evidence type="ECO:0000256" key="2">
    <source>
        <dbReference type="ARBA" id="ARBA00023163"/>
    </source>
</evidence>
<sequence length="845" mass="92917">MVTQLKEVLRNLCSNNGWSYGVFWRVNPRNSMLLTLEDAYYDEKVRILIEKMSQQAHIMGEGIIGEVAVTGKDRWMFSDTYCGNQVAFQDNSEFYRQFSSGIETITVISVAPLGVIQFGSTQRVPERLEFVNQIKSLFQHLGRIDELLLSGNAPSVLNSEIYDPSRFLPSAVDFENYYSNCGGARVMHSETTNDLIRRSQTAKPLCLPFPFTSGLYNPGMSSATNLNSFQHKHQPAQVILSTPKLELPQPSLTQNFATKNPRMMSAWSNASSTLTSFEQQLLAGMGMQGSQNIFPSNPDSLVSCGNKFQNFQEDSIIASLHNLQGSSGPSSTVNNAPSVEVARTIGYGSANATFPLPNSAINPSTRNEMDRISQWSSQQLEQANEGLPASTSDNLAQVVGVAAAPSGIVQAEIFDSIPVDFSASSAQNSVSTFEKEKSLDVPMQLPIDNSLFDNMEFDFSCGIEKDCWDDILMPANNESNPILSSGISGCISNLEVGSQVGSQAEFLADFSVENLFNEIVGNPFTDTKPKQEEQLSTSIVTGTGGASQYRNQVPSTSISCLGGSMDAFAPKLDPERMETSDMNPTCKDNLVKSQLGAWVEDSYSINSGSALTTNSKEPGQQGKVTRKRARPGESTRPRPKDRQLIQDRVKELREIVPNGAKCSIDSLLDRTIKHMLFLQGVTKYSDTLKQAEEPKIISEDNGVVLKENSSVGGGATWAFEVGGKSMFCPILVEDLSSKGQMLVEMLCEERGFFLEIADKIRGFGLTILKGVMEVRNDKIWARFIVEVQAKRDVTRMDIFLSLANLLQQTETSGISSSKQPTKVLDSIIPHLKEYQQNLQCYTQSV</sequence>
<dbReference type="EMBL" id="JAJJMA010253071">
    <property type="protein sequence ID" value="MCL7044012.1"/>
    <property type="molecule type" value="Genomic_DNA"/>
</dbReference>
<dbReference type="AlphaFoldDB" id="A0AA41VMI1"/>